<dbReference type="Gene3D" id="2.40.50.140">
    <property type="entry name" value="Nucleic acid-binding proteins"/>
    <property type="match status" value="3"/>
</dbReference>
<feature type="compositionally biased region" description="Basic and acidic residues" evidence="4">
    <location>
        <begin position="184"/>
        <end position="194"/>
    </location>
</feature>
<dbReference type="SMART" id="SM00316">
    <property type="entry name" value="S1"/>
    <property type="match status" value="4"/>
</dbReference>
<dbReference type="PANTHER" id="PTHR10724:SF7">
    <property type="entry name" value="SMALL RIBOSOMAL SUBUNIT PROTEIN BS1C"/>
    <property type="match status" value="1"/>
</dbReference>
<dbReference type="Proteomes" id="UP001379533">
    <property type="component" value="Chromosome"/>
</dbReference>
<dbReference type="InterPro" id="IPR012340">
    <property type="entry name" value="NA-bd_OB-fold"/>
</dbReference>
<sequence>MNPIDSPDPSSTGKTQTDISSAPKVNASTPSIESSSASPNDAPSVSTSPGNASEADPSQVSAPGSGSAGEASSSGESASAGTPSPEGGAAPEKKKRRRRRRKKPGAAAGAQAAGAGAGPDSAHEEGADDGESDDSQAGETPALQASAEGGEAAEAKEAKPGEGGAEAKAGDKSKKDKKKKPKKDRPAKDARERPAFNVGDVVFGKILEVGEDAIFVDLSGKGRAIFDKLELLLPEDVADQIEDEARRAEARAEAIISGRDPDAAEAAAAANHAAKEAAAKAATEPASAEGAPVAEASAEAAEPALTNGHVAGGENHADLDLANHRRIVQSRPKSEPPTEGAAPEGETPAAEAAPTTEGAEAPAAVEGEGNEAAASESGSEQPSAEGAAEPAGPGVVQLPRVVLEAGAPFVGVVHNDGGRGGLVVLTHHPKRASKAKPQVAAAFKQKTEIFGLVTGVIKGGVEVDVDGVRAFAPGSHMDLRLGADLHPLVGRRLPFFVTQYGKRGRDVVLSRRALLEAEAKVTREAALAKIQPGTTVTGTVRSVVQFGAFIDIGGVEGLVPLTEMSHNRGDTPSDVFKVNAQVEVKILRIDEKGKVWLSRRATIPDPWGAVAEKYAFGTKHTGKVVRLQPFGAFVELEPGVDGLIHTADLAIKRIEHPSEVVNVGDPIEVVVASLDPGSHRIGLHPAPTGDAAGETPQRVQLHKVVKVQVVSIETGGLTVRVLGATGRHARGFIPAGGTGTPRGTDLRKAFPPGHTLDAKVIEMDPKRSEIKLSIRAMQEESERSAYQQYRQQVKREAKFGTFADLLAKRGPTQK</sequence>
<evidence type="ECO:0000259" key="5">
    <source>
        <dbReference type="PROSITE" id="PS50126"/>
    </source>
</evidence>
<feature type="compositionally biased region" description="Acidic residues" evidence="4">
    <location>
        <begin position="126"/>
        <end position="136"/>
    </location>
</feature>
<evidence type="ECO:0000313" key="6">
    <source>
        <dbReference type="EMBL" id="WXA95999.1"/>
    </source>
</evidence>
<keyword evidence="2" id="KW-0689">Ribosomal protein</keyword>
<feature type="domain" description="S1 motif" evidence="5">
    <location>
        <begin position="702"/>
        <end position="775"/>
    </location>
</feature>
<evidence type="ECO:0000256" key="1">
    <source>
        <dbReference type="ARBA" id="ARBA00006767"/>
    </source>
</evidence>
<feature type="compositionally biased region" description="Low complexity" evidence="4">
    <location>
        <begin position="337"/>
        <end position="392"/>
    </location>
</feature>
<evidence type="ECO:0000256" key="2">
    <source>
        <dbReference type="ARBA" id="ARBA00022980"/>
    </source>
</evidence>
<dbReference type="InterPro" id="IPR035104">
    <property type="entry name" value="Ribosomal_protein_S1-like"/>
</dbReference>
<feature type="domain" description="S1 motif" evidence="5">
    <location>
        <begin position="533"/>
        <end position="600"/>
    </location>
</feature>
<dbReference type="PROSITE" id="PS50126">
    <property type="entry name" value="S1"/>
    <property type="match status" value="4"/>
</dbReference>
<evidence type="ECO:0000256" key="4">
    <source>
        <dbReference type="SAM" id="MobiDB-lite"/>
    </source>
</evidence>
<gene>
    <name evidence="6" type="ORF">LZC95_03995</name>
</gene>
<dbReference type="CDD" id="cd04465">
    <property type="entry name" value="S1_RPS1_repeat_ec2_hs2"/>
    <property type="match status" value="1"/>
</dbReference>
<feature type="compositionally biased region" description="Low complexity" evidence="4">
    <location>
        <begin position="279"/>
        <end position="300"/>
    </location>
</feature>
<dbReference type="InterPro" id="IPR003029">
    <property type="entry name" value="S1_domain"/>
</dbReference>
<feature type="domain" description="S1 motif" evidence="5">
    <location>
        <begin position="446"/>
        <end position="512"/>
    </location>
</feature>
<feature type="compositionally biased region" description="Low complexity" evidence="4">
    <location>
        <begin position="105"/>
        <end position="114"/>
    </location>
</feature>
<dbReference type="PRINTS" id="PR00681">
    <property type="entry name" value="RIBOSOMALS1"/>
</dbReference>
<reference evidence="6 7" key="1">
    <citation type="submission" date="2021-12" db="EMBL/GenBank/DDBJ databases">
        <title>Discovery of the Pendulisporaceae a myxobacterial family with distinct sporulation behavior and unique specialized metabolism.</title>
        <authorList>
            <person name="Garcia R."/>
            <person name="Popoff A."/>
            <person name="Bader C.D."/>
            <person name="Loehr J."/>
            <person name="Walesch S."/>
            <person name="Walt C."/>
            <person name="Boldt J."/>
            <person name="Bunk B."/>
            <person name="Haeckl F.J.F.P.J."/>
            <person name="Gunesch A.P."/>
            <person name="Birkelbach J."/>
            <person name="Nuebel U."/>
            <person name="Pietschmann T."/>
            <person name="Bach T."/>
            <person name="Mueller R."/>
        </authorList>
    </citation>
    <scope>NUCLEOTIDE SEQUENCE [LARGE SCALE GENOMIC DNA]</scope>
    <source>
        <strain evidence="6 7">MSr12523</strain>
    </source>
</reference>
<name>A0ABZ2KBJ0_9BACT</name>
<feature type="region of interest" description="Disordered" evidence="4">
    <location>
        <begin position="328"/>
        <end position="392"/>
    </location>
</feature>
<feature type="compositionally biased region" description="Low complexity" evidence="4">
    <location>
        <begin position="27"/>
        <end position="39"/>
    </location>
</feature>
<dbReference type="Pfam" id="PF00575">
    <property type="entry name" value="S1"/>
    <property type="match status" value="3"/>
</dbReference>
<dbReference type="InterPro" id="IPR050437">
    <property type="entry name" value="Ribos_protein_bS1-like"/>
</dbReference>
<organism evidence="6 7">
    <name type="scientific">Pendulispora brunnea</name>
    <dbReference type="NCBI Taxonomy" id="2905690"/>
    <lineage>
        <taxon>Bacteria</taxon>
        <taxon>Pseudomonadati</taxon>
        <taxon>Myxococcota</taxon>
        <taxon>Myxococcia</taxon>
        <taxon>Myxococcales</taxon>
        <taxon>Sorangiineae</taxon>
        <taxon>Pendulisporaceae</taxon>
        <taxon>Pendulispora</taxon>
    </lineage>
</organism>
<dbReference type="EMBL" id="CP089982">
    <property type="protein sequence ID" value="WXA95999.1"/>
    <property type="molecule type" value="Genomic_DNA"/>
</dbReference>
<protein>
    <submittedName>
        <fullName evidence="6">S1 RNA-binding domain-containing protein</fullName>
    </submittedName>
</protein>
<keyword evidence="7" id="KW-1185">Reference proteome</keyword>
<feature type="compositionally biased region" description="Polar residues" evidence="4">
    <location>
        <begin position="41"/>
        <end position="60"/>
    </location>
</feature>
<feature type="compositionally biased region" description="Basic residues" evidence="4">
    <location>
        <begin position="93"/>
        <end position="104"/>
    </location>
</feature>
<feature type="compositionally biased region" description="Low complexity" evidence="4">
    <location>
        <begin position="61"/>
        <end position="90"/>
    </location>
</feature>
<feature type="domain" description="S1 motif" evidence="5">
    <location>
        <begin position="617"/>
        <end position="686"/>
    </location>
</feature>
<proteinExistence type="inferred from homology"/>
<evidence type="ECO:0000256" key="3">
    <source>
        <dbReference type="ARBA" id="ARBA00023274"/>
    </source>
</evidence>
<comment type="similarity">
    <text evidence="1">Belongs to the bacterial ribosomal protein bS1 family.</text>
</comment>
<feature type="compositionally biased region" description="Polar residues" evidence="4">
    <location>
        <begin position="8"/>
        <end position="20"/>
    </location>
</feature>
<dbReference type="SUPFAM" id="SSF50249">
    <property type="entry name" value="Nucleic acid-binding proteins"/>
    <property type="match status" value="4"/>
</dbReference>
<feature type="compositionally biased region" description="Low complexity" evidence="4">
    <location>
        <begin position="137"/>
        <end position="152"/>
    </location>
</feature>
<accession>A0ABZ2KBJ0</accession>
<dbReference type="RefSeq" id="WP_394846612.1">
    <property type="nucleotide sequence ID" value="NZ_CP089982.1"/>
</dbReference>
<dbReference type="PANTHER" id="PTHR10724">
    <property type="entry name" value="30S RIBOSOMAL PROTEIN S1"/>
    <property type="match status" value="1"/>
</dbReference>
<keyword evidence="3" id="KW-0687">Ribonucleoprotein</keyword>
<feature type="region of interest" description="Disordered" evidence="4">
    <location>
        <begin position="1"/>
        <end position="195"/>
    </location>
</feature>
<feature type="region of interest" description="Disordered" evidence="4">
    <location>
        <begin position="259"/>
        <end position="300"/>
    </location>
</feature>
<evidence type="ECO:0000313" key="7">
    <source>
        <dbReference type="Proteomes" id="UP001379533"/>
    </source>
</evidence>